<organism evidence="1 2">
    <name type="scientific">Lucilia cuprina</name>
    <name type="common">Green bottle fly</name>
    <name type="synonym">Australian sheep blowfly</name>
    <dbReference type="NCBI Taxonomy" id="7375"/>
    <lineage>
        <taxon>Eukaryota</taxon>
        <taxon>Metazoa</taxon>
        <taxon>Ecdysozoa</taxon>
        <taxon>Arthropoda</taxon>
        <taxon>Hexapoda</taxon>
        <taxon>Insecta</taxon>
        <taxon>Pterygota</taxon>
        <taxon>Neoptera</taxon>
        <taxon>Endopterygota</taxon>
        <taxon>Diptera</taxon>
        <taxon>Brachycera</taxon>
        <taxon>Muscomorpha</taxon>
        <taxon>Oestroidea</taxon>
        <taxon>Calliphoridae</taxon>
        <taxon>Luciliinae</taxon>
        <taxon>Lucilia</taxon>
    </lineage>
</organism>
<comment type="caution">
    <text evidence="1">The sequence shown here is derived from an EMBL/GenBank/DDBJ whole genome shotgun (WGS) entry which is preliminary data.</text>
</comment>
<accession>A0A0L0C1D7</accession>
<dbReference type="AlphaFoldDB" id="A0A0L0C1D7"/>
<evidence type="ECO:0008006" key="3">
    <source>
        <dbReference type="Google" id="ProtNLM"/>
    </source>
</evidence>
<proteinExistence type="predicted"/>
<protein>
    <recommendedName>
        <fullName evidence="3">Retropepsins domain-containing protein</fullName>
    </recommendedName>
</protein>
<dbReference type="Proteomes" id="UP000037069">
    <property type="component" value="Unassembled WGS sequence"/>
</dbReference>
<gene>
    <name evidence="1" type="ORF">FF38_14143</name>
</gene>
<reference evidence="1 2" key="1">
    <citation type="journal article" date="2015" name="Nat. Commun.">
        <title>Lucilia cuprina genome unlocks parasitic fly biology to underpin future interventions.</title>
        <authorList>
            <person name="Anstead C.A."/>
            <person name="Korhonen P.K."/>
            <person name="Young N.D."/>
            <person name="Hall R.S."/>
            <person name="Jex A.R."/>
            <person name="Murali S.C."/>
            <person name="Hughes D.S."/>
            <person name="Lee S.F."/>
            <person name="Perry T."/>
            <person name="Stroehlein A.J."/>
            <person name="Ansell B.R."/>
            <person name="Breugelmans B."/>
            <person name="Hofmann A."/>
            <person name="Qu J."/>
            <person name="Dugan S."/>
            <person name="Lee S.L."/>
            <person name="Chao H."/>
            <person name="Dinh H."/>
            <person name="Han Y."/>
            <person name="Doddapaneni H.V."/>
            <person name="Worley K.C."/>
            <person name="Muzny D.M."/>
            <person name="Ioannidis P."/>
            <person name="Waterhouse R.M."/>
            <person name="Zdobnov E.M."/>
            <person name="James P.J."/>
            <person name="Bagnall N.H."/>
            <person name="Kotze A.C."/>
            <person name="Gibbs R.A."/>
            <person name="Richards S."/>
            <person name="Batterham P."/>
            <person name="Gasser R.B."/>
        </authorList>
    </citation>
    <scope>NUCLEOTIDE SEQUENCE [LARGE SCALE GENOMIC DNA]</scope>
    <source>
        <strain evidence="1 2">LS</strain>
        <tissue evidence="1">Full body</tissue>
    </source>
</reference>
<dbReference type="SUPFAM" id="SSF50630">
    <property type="entry name" value="Acid proteases"/>
    <property type="match status" value="1"/>
</dbReference>
<name>A0A0L0C1D7_LUCCU</name>
<evidence type="ECO:0000313" key="2">
    <source>
        <dbReference type="Proteomes" id="UP000037069"/>
    </source>
</evidence>
<evidence type="ECO:0000313" key="1">
    <source>
        <dbReference type="EMBL" id="KNC26066.1"/>
    </source>
</evidence>
<keyword evidence="2" id="KW-1185">Reference proteome</keyword>
<dbReference type="EMBL" id="JRES01001030">
    <property type="protein sequence ID" value="KNC26066.1"/>
    <property type="molecule type" value="Genomic_DNA"/>
</dbReference>
<dbReference type="Gene3D" id="2.40.70.10">
    <property type="entry name" value="Acid Proteases"/>
    <property type="match status" value="1"/>
</dbReference>
<dbReference type="InterPro" id="IPR021109">
    <property type="entry name" value="Peptidase_aspartic_dom_sf"/>
</dbReference>
<dbReference type="OrthoDB" id="8059061at2759"/>
<sequence length="268" mass="30848">MDFHSIQTNIVGRNVPTVEINVSGLKGEAYLDTAARTSIAGYFLYKQLVEKKVKFQSVFAEITLADGISRKENVYSTIVDIIIGNRLKRIRFICLPKAKDNRTLLGIDFLEQAGIVMDLAQRTWHYKDEPQMIFQFKSKHSKVKDEVYLNQANINDDKPSSSNVSHINNFVSWFESNNKNDSENIPTLKSIYSLQNDYSPRGILKIFEDSLPQNFEMPKEKDVDLFPPLKKKRTSSQSPLIKTFPVNAIDFNICENEKSNLNHPYYRN</sequence>